<reference evidence="2 3" key="1">
    <citation type="submission" date="2015-01" db="EMBL/GenBank/DDBJ databases">
        <title>Evolution of Trichinella species and genotypes.</title>
        <authorList>
            <person name="Korhonen P.K."/>
            <person name="Edoardo P."/>
            <person name="Giuseppe L.R."/>
            <person name="Gasser R.B."/>
        </authorList>
    </citation>
    <scope>NUCLEOTIDE SEQUENCE [LARGE SCALE GENOMIC DNA]</scope>
    <source>
        <strain evidence="2">ISS2496</strain>
    </source>
</reference>
<keyword evidence="3" id="KW-1185">Reference proteome</keyword>
<protein>
    <submittedName>
        <fullName evidence="2">Uncharacterized protein</fullName>
    </submittedName>
</protein>
<proteinExistence type="predicted"/>
<organism evidence="2 3">
    <name type="scientific">Trichinella patagoniensis</name>
    <dbReference type="NCBI Taxonomy" id="990121"/>
    <lineage>
        <taxon>Eukaryota</taxon>
        <taxon>Metazoa</taxon>
        <taxon>Ecdysozoa</taxon>
        <taxon>Nematoda</taxon>
        <taxon>Enoplea</taxon>
        <taxon>Dorylaimia</taxon>
        <taxon>Trichinellida</taxon>
        <taxon>Trichinellidae</taxon>
        <taxon>Trichinella</taxon>
    </lineage>
</organism>
<accession>A0A0V0YAI7</accession>
<gene>
    <name evidence="2" type="ORF">T12_2973</name>
</gene>
<dbReference type="Proteomes" id="UP000054783">
    <property type="component" value="Unassembled WGS sequence"/>
</dbReference>
<name>A0A0V0YAI7_9BILA</name>
<keyword evidence="1" id="KW-1133">Transmembrane helix</keyword>
<keyword evidence="1" id="KW-0472">Membrane</keyword>
<feature type="transmembrane region" description="Helical" evidence="1">
    <location>
        <begin position="12"/>
        <end position="35"/>
    </location>
</feature>
<evidence type="ECO:0000313" key="3">
    <source>
        <dbReference type="Proteomes" id="UP000054783"/>
    </source>
</evidence>
<evidence type="ECO:0000313" key="2">
    <source>
        <dbReference type="EMBL" id="KRX97083.1"/>
    </source>
</evidence>
<sequence length="51" mass="5765">MLSYQTWALSSLNANLSAISICLLLSLCVTCILFVQRNEKYVSYLRTMCGE</sequence>
<evidence type="ECO:0000256" key="1">
    <source>
        <dbReference type="SAM" id="Phobius"/>
    </source>
</evidence>
<dbReference type="AlphaFoldDB" id="A0A0V0YAI7"/>
<comment type="caution">
    <text evidence="2">The sequence shown here is derived from an EMBL/GenBank/DDBJ whole genome shotgun (WGS) entry which is preliminary data.</text>
</comment>
<keyword evidence="1" id="KW-0812">Transmembrane</keyword>
<dbReference type="EMBL" id="JYDQ01004407">
    <property type="protein sequence ID" value="KRX97083.1"/>
    <property type="molecule type" value="Genomic_DNA"/>
</dbReference>